<comment type="caution">
    <text evidence="2">The sequence shown here is derived from an EMBL/GenBank/DDBJ whole genome shotgun (WGS) entry which is preliminary data.</text>
</comment>
<proteinExistence type="predicted"/>
<evidence type="ECO:0000313" key="2">
    <source>
        <dbReference type="EMBL" id="OCT50451.1"/>
    </source>
</evidence>
<keyword evidence="1" id="KW-0732">Signal</keyword>
<dbReference type="EMBL" id="LGRB01000010">
    <property type="protein sequence ID" value="OCT50451.1"/>
    <property type="molecule type" value="Genomic_DNA"/>
</dbReference>
<feature type="signal peptide" evidence="1">
    <location>
        <begin position="1"/>
        <end position="19"/>
    </location>
</feature>
<feature type="chain" id="PRO_5008650961" description="Ig-like domain-containing protein" evidence="1">
    <location>
        <begin position="20"/>
        <end position="138"/>
    </location>
</feature>
<evidence type="ECO:0000313" key="3">
    <source>
        <dbReference type="Proteomes" id="UP000094526"/>
    </source>
</evidence>
<organism evidence="2 3">
    <name type="scientific">Cladophialophora carrionii</name>
    <dbReference type="NCBI Taxonomy" id="86049"/>
    <lineage>
        <taxon>Eukaryota</taxon>
        <taxon>Fungi</taxon>
        <taxon>Dikarya</taxon>
        <taxon>Ascomycota</taxon>
        <taxon>Pezizomycotina</taxon>
        <taxon>Eurotiomycetes</taxon>
        <taxon>Chaetothyriomycetidae</taxon>
        <taxon>Chaetothyriales</taxon>
        <taxon>Herpotrichiellaceae</taxon>
        <taxon>Cladophialophora</taxon>
    </lineage>
</organism>
<protein>
    <recommendedName>
        <fullName evidence="4">Ig-like domain-containing protein</fullName>
    </recommendedName>
</protein>
<evidence type="ECO:0000256" key="1">
    <source>
        <dbReference type="SAM" id="SignalP"/>
    </source>
</evidence>
<gene>
    <name evidence="2" type="ORF">CLCR_07708</name>
</gene>
<dbReference type="OrthoDB" id="4134773at2759"/>
<accession>A0A1C1CPQ6</accession>
<sequence>MKITAIASLLGTGAQLASGAPLAIRALGGTVVIRQSAQSSNAFIDTTVTIDLEGNRNPQALKVLSQRPKSVQAISTTSDAPFVTCDYTCQSRDGTNGDSVTCGSTTMKSGAESATLDVSWVDSVDSVICFVSATDPTA</sequence>
<name>A0A1C1CPQ6_9EURO</name>
<keyword evidence="3" id="KW-1185">Reference proteome</keyword>
<dbReference type="Proteomes" id="UP000094526">
    <property type="component" value="Unassembled WGS sequence"/>
</dbReference>
<evidence type="ECO:0008006" key="4">
    <source>
        <dbReference type="Google" id="ProtNLM"/>
    </source>
</evidence>
<reference evidence="3" key="1">
    <citation type="submission" date="2015-07" db="EMBL/GenBank/DDBJ databases">
        <authorList>
            <person name="Teixeira M.M."/>
            <person name="Souza R.C."/>
            <person name="Almeida L.G."/>
            <person name="Vicente V.A."/>
            <person name="de Hoog S."/>
            <person name="Bocca A.L."/>
            <person name="de Almeida S.R."/>
            <person name="Vasconcelos A.T."/>
            <person name="Felipe M.S."/>
        </authorList>
    </citation>
    <scope>NUCLEOTIDE SEQUENCE [LARGE SCALE GENOMIC DNA]</scope>
    <source>
        <strain evidence="3">KSF</strain>
    </source>
</reference>
<dbReference type="AlphaFoldDB" id="A0A1C1CPQ6"/>
<dbReference type="VEuPathDB" id="FungiDB:CLCR_07708"/>